<gene>
    <name evidence="5" type="ORF">BRENAR_LOCUS4018</name>
</gene>
<feature type="compositionally biased region" description="Basic and acidic residues" evidence="3">
    <location>
        <begin position="167"/>
        <end position="185"/>
    </location>
</feature>
<feature type="region of interest" description="Disordered" evidence="3">
    <location>
        <begin position="1"/>
        <end position="139"/>
    </location>
</feature>
<feature type="region of interest" description="Disordered" evidence="3">
    <location>
        <begin position="158"/>
        <end position="203"/>
    </location>
</feature>
<dbReference type="Proteomes" id="UP000290900">
    <property type="component" value="Unassembled WGS sequence"/>
</dbReference>
<evidence type="ECO:0000313" key="5">
    <source>
        <dbReference type="EMBL" id="VEU23287.1"/>
    </source>
</evidence>
<dbReference type="InterPro" id="IPR000156">
    <property type="entry name" value="Ran_bind_dom"/>
</dbReference>
<protein>
    <submittedName>
        <fullName evidence="5">DEKNAAC104415</fullName>
    </submittedName>
</protein>
<evidence type="ECO:0000256" key="2">
    <source>
        <dbReference type="ARBA" id="ARBA00023242"/>
    </source>
</evidence>
<evidence type="ECO:0000313" key="6">
    <source>
        <dbReference type="Proteomes" id="UP000290900"/>
    </source>
</evidence>
<dbReference type="GO" id="GO:0006607">
    <property type="term" value="P:NLS-bearing protein import into nucleus"/>
    <property type="evidence" value="ECO:0007669"/>
    <property type="project" value="TreeGrafter"/>
</dbReference>
<dbReference type="PANTHER" id="PTHR23138">
    <property type="entry name" value="RAN BINDING PROTEIN"/>
    <property type="match status" value="1"/>
</dbReference>
<feature type="compositionally biased region" description="Low complexity" evidence="3">
    <location>
        <begin position="243"/>
        <end position="269"/>
    </location>
</feature>
<dbReference type="PROSITE" id="PS50196">
    <property type="entry name" value="RANBD1"/>
    <property type="match status" value="1"/>
</dbReference>
<dbReference type="Gene3D" id="2.30.29.30">
    <property type="entry name" value="Pleckstrin-homology domain (PH domain)/Phosphotyrosine-binding domain (PTB)"/>
    <property type="match status" value="1"/>
</dbReference>
<evidence type="ECO:0000256" key="1">
    <source>
        <dbReference type="ARBA" id="ARBA00004123"/>
    </source>
</evidence>
<organism evidence="5 6">
    <name type="scientific">Brettanomyces naardenensis</name>
    <name type="common">Yeast</name>
    <dbReference type="NCBI Taxonomy" id="13370"/>
    <lineage>
        <taxon>Eukaryota</taxon>
        <taxon>Fungi</taxon>
        <taxon>Dikarya</taxon>
        <taxon>Ascomycota</taxon>
        <taxon>Saccharomycotina</taxon>
        <taxon>Pichiomycetes</taxon>
        <taxon>Pichiales</taxon>
        <taxon>Pichiaceae</taxon>
        <taxon>Brettanomyces</taxon>
    </lineage>
</organism>
<dbReference type="GO" id="GO:0005634">
    <property type="term" value="C:nucleus"/>
    <property type="evidence" value="ECO:0007669"/>
    <property type="project" value="UniProtKB-SubCell"/>
</dbReference>
<dbReference type="SUPFAM" id="SSF50729">
    <property type="entry name" value="PH domain-like"/>
    <property type="match status" value="1"/>
</dbReference>
<dbReference type="EMBL" id="CAACVR010000041">
    <property type="protein sequence ID" value="VEU23287.1"/>
    <property type="molecule type" value="Genomic_DNA"/>
</dbReference>
<dbReference type="InterPro" id="IPR045255">
    <property type="entry name" value="RanBP1-like"/>
</dbReference>
<proteinExistence type="predicted"/>
<dbReference type="PANTHER" id="PTHR23138:SF142">
    <property type="entry name" value="RAN-BINDING PROTEIN 3B-RELATED"/>
    <property type="match status" value="1"/>
</dbReference>
<feature type="compositionally biased region" description="Polar residues" evidence="3">
    <location>
        <begin position="62"/>
        <end position="73"/>
    </location>
</feature>
<feature type="region of interest" description="Disordered" evidence="3">
    <location>
        <begin position="218"/>
        <end position="271"/>
    </location>
</feature>
<evidence type="ECO:0000256" key="3">
    <source>
        <dbReference type="SAM" id="MobiDB-lite"/>
    </source>
</evidence>
<feature type="domain" description="RanBD1" evidence="4">
    <location>
        <begin position="256"/>
        <end position="399"/>
    </location>
</feature>
<dbReference type="OrthoDB" id="411251at2759"/>
<feature type="compositionally biased region" description="Basic and acidic residues" evidence="3">
    <location>
        <begin position="218"/>
        <end position="239"/>
    </location>
</feature>
<comment type="subcellular location">
    <subcellularLocation>
        <location evidence="1">Nucleus</location>
    </subcellularLocation>
</comment>
<dbReference type="InParanoid" id="A0A448YQZ0"/>
<accession>A0A448YQZ0</accession>
<dbReference type="Pfam" id="PF00638">
    <property type="entry name" value="Ran_BP1"/>
    <property type="match status" value="1"/>
</dbReference>
<name>A0A448YQZ0_BRENA</name>
<evidence type="ECO:0000259" key="4">
    <source>
        <dbReference type="PROSITE" id="PS50196"/>
    </source>
</evidence>
<dbReference type="InterPro" id="IPR011993">
    <property type="entry name" value="PH-like_dom_sf"/>
</dbReference>
<reference evidence="5 6" key="1">
    <citation type="submission" date="2018-12" db="EMBL/GenBank/DDBJ databases">
        <authorList>
            <person name="Tiukova I."/>
            <person name="Dainat J."/>
        </authorList>
    </citation>
    <scope>NUCLEOTIDE SEQUENCE [LARGE SCALE GENOMIC DNA]</scope>
</reference>
<dbReference type="AlphaFoldDB" id="A0A448YQZ0"/>
<keyword evidence="6" id="KW-1185">Reference proteome</keyword>
<feature type="compositionally biased region" description="Polar residues" evidence="3">
    <location>
        <begin position="83"/>
        <end position="93"/>
    </location>
</feature>
<dbReference type="STRING" id="13370.A0A448YQZ0"/>
<dbReference type="SMART" id="SM00160">
    <property type="entry name" value="RanBD"/>
    <property type="match status" value="1"/>
</dbReference>
<feature type="compositionally biased region" description="Polar residues" evidence="3">
    <location>
        <begin position="187"/>
        <end position="203"/>
    </location>
</feature>
<sequence length="404" mass="43359">MVENNIDDKHNHVQHSKRDRADFEAENLEGVSKRQKVVEGEGTGVDAGGVAKDSSEVEASTEGVSTEGVSTEPVSAAPVSEEPVSTTPASTEPVSKESVPTEPVSTEPVPTEPVSTEPVPTKPVPTAPVPTTASATPQPKFVFGSTTPFGKVGGFQGFAGMKSGKSVFDKTEDGKEKEGKEEEGTKPTSSATPTKIFGSNSSFGNAFQNALKKKSIFGEKEEKKTETEVEESPKDKKLPESGSTEASAGTSTVASAAAPTPTSPDTSSTYHTVHLEKKEMKSGEENETTLYQVKAKLYRMDLTHVSDGWRERGVGMLKVNRLKEPTDTYKARLIMRQTGNLKLILNLPIVKDLPVFRGMSCSISGDKFIRVQTVEEGKPIQYAVKIGQVENVSTMYETLLGEIS</sequence>
<feature type="compositionally biased region" description="Basic and acidic residues" evidence="3">
    <location>
        <begin position="1"/>
        <end position="11"/>
    </location>
</feature>
<keyword evidence="2" id="KW-0539">Nucleus</keyword>
<feature type="compositionally biased region" description="Low complexity" evidence="3">
    <location>
        <begin position="97"/>
        <end position="119"/>
    </location>
</feature>